<gene>
    <name evidence="4" type="ORF">HBF26_08475</name>
</gene>
<feature type="domain" description="Outer membrane protein beta-barrel" evidence="3">
    <location>
        <begin position="12"/>
        <end position="212"/>
    </location>
</feature>
<dbReference type="SUPFAM" id="SSF56925">
    <property type="entry name" value="OMPA-like"/>
    <property type="match status" value="1"/>
</dbReference>
<keyword evidence="1 2" id="KW-0732">Signal</keyword>
<dbReference type="Gene3D" id="2.40.160.20">
    <property type="match status" value="1"/>
</dbReference>
<proteinExistence type="predicted"/>
<reference evidence="4 5" key="1">
    <citation type="journal article" date="2011" name="Curr. Microbiol.">
        <title>Luteibacter jiangsuensis sp. nov.: a methamidophos-degrading bacterium isolated from a methamidophos-manufacturing factory.</title>
        <authorList>
            <person name="Wang L."/>
            <person name="Wang G.L."/>
            <person name="Li S.P."/>
            <person name="Jiang J.D."/>
        </authorList>
    </citation>
    <scope>NUCLEOTIDE SEQUENCE [LARGE SCALE GENOMIC DNA]</scope>
    <source>
        <strain evidence="4 5">CGMCC 1.10133</strain>
    </source>
</reference>
<keyword evidence="5" id="KW-1185">Reference proteome</keyword>
<name>A0ABX0Q4P8_9GAMM</name>
<evidence type="ECO:0000313" key="5">
    <source>
        <dbReference type="Proteomes" id="UP001429601"/>
    </source>
</evidence>
<dbReference type="Proteomes" id="UP001429601">
    <property type="component" value="Unassembled WGS sequence"/>
</dbReference>
<sequence length="212" mass="22351">MRHLFIATAVATCVSLTSFAAFAADASSAGGFIHIGAGQLLHNTNLSSYFDGKRTLGFDLSGGYRWAVGGDAALGFELGAAHLGASEQFKRGSATRPTVKNGLGANAWLAGANVRWAMGDGFSLTGRAGVAHVHVRASWEEITKNTRSVRRSRLSANTPYVGVGAGYALTEQADLTLQVTHYASATSGTRRARASLHDWNGTSVNLGIDYRF</sequence>
<evidence type="ECO:0000313" key="4">
    <source>
        <dbReference type="EMBL" id="NID04919.1"/>
    </source>
</evidence>
<evidence type="ECO:0000256" key="2">
    <source>
        <dbReference type="SAM" id="SignalP"/>
    </source>
</evidence>
<comment type="caution">
    <text evidence="4">The sequence shown here is derived from an EMBL/GenBank/DDBJ whole genome shotgun (WGS) entry which is preliminary data.</text>
</comment>
<dbReference type="Pfam" id="PF13505">
    <property type="entry name" value="OMP_b-brl"/>
    <property type="match status" value="1"/>
</dbReference>
<evidence type="ECO:0000256" key="1">
    <source>
        <dbReference type="ARBA" id="ARBA00022729"/>
    </source>
</evidence>
<evidence type="ECO:0000259" key="3">
    <source>
        <dbReference type="Pfam" id="PF13505"/>
    </source>
</evidence>
<dbReference type="EMBL" id="JAAQQR010000003">
    <property type="protein sequence ID" value="NID04919.1"/>
    <property type="molecule type" value="Genomic_DNA"/>
</dbReference>
<dbReference type="RefSeq" id="WP_167124992.1">
    <property type="nucleotide sequence ID" value="NZ_JAAQQR010000003.1"/>
</dbReference>
<dbReference type="InterPro" id="IPR011250">
    <property type="entry name" value="OMP/PagP_B-barrel"/>
</dbReference>
<accession>A0ABX0Q4P8</accession>
<feature type="chain" id="PRO_5046284899" evidence="2">
    <location>
        <begin position="24"/>
        <end position="212"/>
    </location>
</feature>
<feature type="signal peptide" evidence="2">
    <location>
        <begin position="1"/>
        <end position="23"/>
    </location>
</feature>
<dbReference type="InterPro" id="IPR027385">
    <property type="entry name" value="Beta-barrel_OMP"/>
</dbReference>
<organism evidence="4 5">
    <name type="scientific">Luteibacter jiangsuensis</name>
    <dbReference type="NCBI Taxonomy" id="637577"/>
    <lineage>
        <taxon>Bacteria</taxon>
        <taxon>Pseudomonadati</taxon>
        <taxon>Pseudomonadota</taxon>
        <taxon>Gammaproteobacteria</taxon>
        <taxon>Lysobacterales</taxon>
        <taxon>Rhodanobacteraceae</taxon>
        <taxon>Luteibacter</taxon>
    </lineage>
</organism>
<protein>
    <submittedName>
        <fullName evidence="4">Porin family protein</fullName>
    </submittedName>
</protein>